<evidence type="ECO:0000256" key="24">
    <source>
        <dbReference type="SAM" id="Phobius"/>
    </source>
</evidence>
<dbReference type="PROSITE" id="PS00170">
    <property type="entry name" value="CSA_PPIASE_1"/>
    <property type="match status" value="1"/>
</dbReference>
<evidence type="ECO:0000256" key="9">
    <source>
        <dbReference type="ARBA" id="ARBA00022989"/>
    </source>
</evidence>
<comment type="function">
    <text evidence="14">PPIase that catalyzes the cis-trans isomerization of proline imidic peptide bonds in oligopeptides and may therefore assist protein folding. Involved in regulation of the mitochondrial permeability transition pore (mPTP). It is proposed that its association with the mPTP is masking a binding site for inhibiting inorganic phosphate (Pi) and promotes the open probability of the mPTP leading to apoptosis or necrosis; the requirement of the PPIase activity for this function is debated. In cooperation with mitochondrial p53/TP53 is involved in activating oxidative stress-induced necrosis. Involved in modulation of mitochondrial membrane F(1)F(0) ATP synthase activity and regulation of mitochondrial matrix adenine nucleotide levels. Has anti-apoptotic activity independently of mPTP and in cooperation with BCL2 inhibits cytochrome c-dependent apoptosis.</text>
</comment>
<keyword evidence="5" id="KW-0813">Transport</keyword>
<evidence type="ECO:0000256" key="19">
    <source>
        <dbReference type="ARBA" id="ARBA00076601"/>
    </source>
</evidence>
<feature type="transmembrane region" description="Helical" evidence="24">
    <location>
        <begin position="330"/>
        <end position="348"/>
    </location>
</feature>
<evidence type="ECO:0000256" key="16">
    <source>
        <dbReference type="ARBA" id="ARBA00063464"/>
    </source>
</evidence>
<comment type="function">
    <text evidence="15">Proton-linked monocarboxylate transporter. May catalyze the transport of monocarboxylates across the plasma membrane.</text>
</comment>
<feature type="domain" description="Major facilitator superfamily (MFS) profile" evidence="26">
    <location>
        <begin position="260"/>
        <end position="674"/>
    </location>
</feature>
<dbReference type="EMBL" id="OV696704">
    <property type="protein sequence ID" value="CAH1251401.1"/>
    <property type="molecule type" value="Genomic_DNA"/>
</dbReference>
<dbReference type="InterPro" id="IPR050327">
    <property type="entry name" value="Proton-linked_MCT"/>
</dbReference>
<keyword evidence="13" id="KW-0413">Isomerase</keyword>
<evidence type="ECO:0000256" key="8">
    <source>
        <dbReference type="ARBA" id="ARBA00022847"/>
    </source>
</evidence>
<dbReference type="InterPro" id="IPR011701">
    <property type="entry name" value="MFS"/>
</dbReference>
<evidence type="ECO:0000256" key="7">
    <source>
        <dbReference type="ARBA" id="ARBA00022692"/>
    </source>
</evidence>
<proteinExistence type="inferred from homology"/>
<evidence type="ECO:0000256" key="12">
    <source>
        <dbReference type="ARBA" id="ARBA00023136"/>
    </source>
</evidence>
<feature type="region of interest" description="Disordered" evidence="23">
    <location>
        <begin position="1"/>
        <end position="20"/>
    </location>
</feature>
<dbReference type="CDD" id="cd17352">
    <property type="entry name" value="MFS_MCT_SLC16"/>
    <property type="match status" value="1"/>
</dbReference>
<dbReference type="Proteomes" id="UP000838412">
    <property type="component" value="Chromosome 19"/>
</dbReference>
<dbReference type="InterPro" id="IPR020846">
    <property type="entry name" value="MFS_dom"/>
</dbReference>
<dbReference type="InterPro" id="IPR036259">
    <property type="entry name" value="MFS_trans_sf"/>
</dbReference>
<keyword evidence="8" id="KW-0769">Symport</keyword>
<feature type="transmembrane region" description="Helical" evidence="24">
    <location>
        <begin position="650"/>
        <end position="669"/>
    </location>
</feature>
<feature type="transmembrane region" description="Helical" evidence="24">
    <location>
        <begin position="527"/>
        <end position="550"/>
    </location>
</feature>
<dbReference type="AlphaFoldDB" id="A0A8J9ZDA4"/>
<evidence type="ECO:0000313" key="27">
    <source>
        <dbReference type="EMBL" id="CAH1251401.1"/>
    </source>
</evidence>
<keyword evidence="7 24" id="KW-0812">Transmembrane</keyword>
<evidence type="ECO:0000256" key="14">
    <source>
        <dbReference type="ARBA" id="ARBA00056702"/>
    </source>
</evidence>
<sequence length="713" mass="75989">MADAETNAKSPSDPEKSPLCTKTEKRTVATLVVVLCLGIALIIGFQISSGNASRQVEANGTAASTPVRKPRELAFFDVTIGGVPSGRIVFELRFDVVPRTAENFLSLCTGERGMGQSGKPLYYKGSRFHRVIPNFMAQGGDFTTQDGMGGESIYGEDFADENFVLNHAGPGVLSMANAGPDTNGSQFFITFVVTAWLDGRHVVFGRVVEGMDVLYQIEAVGSQSGATSKDVIIADSGHLNMLVKKNAHTHSVDPPDGGWGWVVALAGSMVTAGTFGISRSLGVFFDLWREQFVGATAAEVALVQSMLMGMTHLSAPIASGLGRKFGLRPVIMAGGVLAAAGFCLSRFATHISHLYITVGCLVGLGGSLSLTNMIVCVGRYFTKKRLLANSVMTMGGSLGAFAFPPLFQLLIDEYGTKGALLLAGGIAFHIAAFGALVRPIHLKSDVKNTNSKQPDLLDNGEKSRPESEQGRRNCDVKKSFLSVLDVNLMREPAFAIFIISTGFQASNRQASSIYLVPRAKFLGVEEYPAAFLMSIQGIVGMVGRLLIGLLPEWKKFRRLDQYATAGSLLGGMMMVVPLARSYGSMVAWSVAFGLLSGAYVPLTVTTAADLVDTNKLPSAMGIRMFVQGIATLVGPPVSGALRDVTGSYDGTFLLGGACVVVGGLIPFLLHMRVFTRQKSDVIDAADAVDLEEPDDLEPRPSEVTFFITKETSL</sequence>
<evidence type="ECO:0000256" key="11">
    <source>
        <dbReference type="ARBA" id="ARBA00023110"/>
    </source>
</evidence>
<dbReference type="GO" id="GO:0008028">
    <property type="term" value="F:monocarboxylic acid transmembrane transporter activity"/>
    <property type="evidence" value="ECO:0007669"/>
    <property type="project" value="TreeGrafter"/>
</dbReference>
<dbReference type="PRINTS" id="PR00153">
    <property type="entry name" value="CSAPPISMRASE"/>
</dbReference>
<dbReference type="GO" id="GO:0015293">
    <property type="term" value="F:symporter activity"/>
    <property type="evidence" value="ECO:0007669"/>
    <property type="project" value="UniProtKB-KW"/>
</dbReference>
<feature type="transmembrane region" description="Helical" evidence="24">
    <location>
        <begin position="27"/>
        <end position="45"/>
    </location>
</feature>
<evidence type="ECO:0000256" key="22">
    <source>
        <dbReference type="ARBA" id="ARBA00082396"/>
    </source>
</evidence>
<dbReference type="GO" id="GO:0046902">
    <property type="term" value="P:regulation of mitochondrial membrane permeability"/>
    <property type="evidence" value="ECO:0007669"/>
    <property type="project" value="UniProtKB-ARBA"/>
</dbReference>
<evidence type="ECO:0000256" key="21">
    <source>
        <dbReference type="ARBA" id="ARBA00082372"/>
    </source>
</evidence>
<dbReference type="SUPFAM" id="SSF50891">
    <property type="entry name" value="Cyclophilin-like"/>
    <property type="match status" value="1"/>
</dbReference>
<dbReference type="PANTHER" id="PTHR11360">
    <property type="entry name" value="MONOCARBOXYLATE TRANSPORTER"/>
    <property type="match status" value="1"/>
</dbReference>
<dbReference type="CDD" id="cd01926">
    <property type="entry name" value="cyclophilin_ABH_like"/>
    <property type="match status" value="1"/>
</dbReference>
<dbReference type="InterPro" id="IPR020892">
    <property type="entry name" value="Cyclophilin-type_PPIase_CS"/>
</dbReference>
<comment type="similarity">
    <text evidence="3">Belongs to the cyclophilin-type PPIase family.</text>
</comment>
<protein>
    <recommendedName>
        <fullName evidence="18">Monocarboxylate transporter 13</fullName>
        <ecNumber evidence="4">5.2.1.8</ecNumber>
    </recommendedName>
    <alternativeName>
        <fullName evidence="21">Cyclophilin D</fullName>
    </alternativeName>
    <alternativeName>
        <fullName evidence="22">Cyclophilin F</fullName>
    </alternativeName>
    <alternativeName>
        <fullName evidence="17">Peptidyl-prolyl cis-trans isomerase F, mitochondrial</fullName>
    </alternativeName>
    <alternativeName>
        <fullName evidence="19">Rotamase F</fullName>
    </alternativeName>
    <alternativeName>
        <fullName evidence="20">Solute carrier family 16 member 13</fullName>
    </alternativeName>
</protein>
<feature type="transmembrane region" description="Helical" evidence="24">
    <location>
        <begin position="354"/>
        <end position="374"/>
    </location>
</feature>
<evidence type="ECO:0000256" key="3">
    <source>
        <dbReference type="ARBA" id="ARBA00007365"/>
    </source>
</evidence>
<feature type="compositionally biased region" description="Basic and acidic residues" evidence="23">
    <location>
        <begin position="459"/>
        <end position="471"/>
    </location>
</feature>
<dbReference type="FunFam" id="1.20.1250.20:FF:000163">
    <property type="entry name" value="Putative monocarboxylate transporter 13"/>
    <property type="match status" value="1"/>
</dbReference>
<dbReference type="GO" id="GO:0005739">
    <property type="term" value="C:mitochondrion"/>
    <property type="evidence" value="ECO:0007669"/>
    <property type="project" value="GOC"/>
</dbReference>
<keyword evidence="28" id="KW-1185">Reference proteome</keyword>
<dbReference type="OrthoDB" id="6499973at2759"/>
<gene>
    <name evidence="27" type="primary">SLC16A12</name>
    <name evidence="27" type="ORF">BLAG_LOCUS11817</name>
</gene>
<dbReference type="Pfam" id="PF07690">
    <property type="entry name" value="MFS_1"/>
    <property type="match status" value="2"/>
</dbReference>
<dbReference type="PANTHER" id="PTHR11360:SF313">
    <property type="entry name" value="MONOCARBOXYLATE TRANSPORTER 13-LIKE ISOFORM X1"/>
    <property type="match status" value="1"/>
</dbReference>
<name>A0A8J9ZDA4_BRALA</name>
<dbReference type="InterPro" id="IPR029000">
    <property type="entry name" value="Cyclophilin-like_dom_sf"/>
</dbReference>
<keyword evidence="10" id="KW-0333">Golgi apparatus</keyword>
<comment type="subcellular location">
    <subcellularLocation>
        <location evidence="1">Cell membrane</location>
        <topology evidence="1">Multi-pass membrane protein</topology>
    </subcellularLocation>
    <subcellularLocation>
        <location evidence="2">Golgi apparatus membrane</location>
        <topology evidence="2">Multi-pass membrane protein</topology>
    </subcellularLocation>
</comment>
<feature type="transmembrane region" description="Helical" evidence="24">
    <location>
        <begin position="585"/>
        <end position="608"/>
    </location>
</feature>
<dbReference type="EC" id="5.2.1.8" evidence="4"/>
<keyword evidence="12 24" id="KW-0472">Membrane</keyword>
<organism evidence="27 28">
    <name type="scientific">Branchiostoma lanceolatum</name>
    <name type="common">Common lancelet</name>
    <name type="synonym">Amphioxus lanceolatum</name>
    <dbReference type="NCBI Taxonomy" id="7740"/>
    <lineage>
        <taxon>Eukaryota</taxon>
        <taxon>Metazoa</taxon>
        <taxon>Chordata</taxon>
        <taxon>Cephalochordata</taxon>
        <taxon>Leptocardii</taxon>
        <taxon>Amphioxiformes</taxon>
        <taxon>Branchiostomatidae</taxon>
        <taxon>Branchiostoma</taxon>
    </lineage>
</organism>
<dbReference type="GO" id="GO:0003755">
    <property type="term" value="F:peptidyl-prolyl cis-trans isomerase activity"/>
    <property type="evidence" value="ECO:0007669"/>
    <property type="project" value="UniProtKB-KW"/>
</dbReference>
<feature type="transmembrane region" description="Helical" evidence="24">
    <location>
        <begin position="562"/>
        <end position="579"/>
    </location>
</feature>
<evidence type="ECO:0000256" key="23">
    <source>
        <dbReference type="SAM" id="MobiDB-lite"/>
    </source>
</evidence>
<evidence type="ECO:0000313" key="28">
    <source>
        <dbReference type="Proteomes" id="UP000838412"/>
    </source>
</evidence>
<feature type="transmembrane region" description="Helical" evidence="24">
    <location>
        <begin position="419"/>
        <end position="437"/>
    </location>
</feature>
<evidence type="ECO:0000259" key="26">
    <source>
        <dbReference type="PROSITE" id="PS50850"/>
    </source>
</evidence>
<dbReference type="Pfam" id="PF00160">
    <property type="entry name" value="Pro_isomerase"/>
    <property type="match status" value="1"/>
</dbReference>
<dbReference type="InterPro" id="IPR002130">
    <property type="entry name" value="Cyclophilin-type_PPIase_dom"/>
</dbReference>
<dbReference type="PROSITE" id="PS50850">
    <property type="entry name" value="MFS"/>
    <property type="match status" value="1"/>
</dbReference>
<keyword evidence="11" id="KW-0697">Rotamase</keyword>
<evidence type="ECO:0000256" key="6">
    <source>
        <dbReference type="ARBA" id="ARBA00022475"/>
    </source>
</evidence>
<dbReference type="GO" id="GO:0016323">
    <property type="term" value="C:basolateral plasma membrane"/>
    <property type="evidence" value="ECO:0007669"/>
    <property type="project" value="TreeGrafter"/>
</dbReference>
<evidence type="ECO:0000256" key="1">
    <source>
        <dbReference type="ARBA" id="ARBA00004651"/>
    </source>
</evidence>
<reference evidence="27" key="1">
    <citation type="submission" date="2022-01" db="EMBL/GenBank/DDBJ databases">
        <authorList>
            <person name="Braso-Vives M."/>
        </authorList>
    </citation>
    <scope>NUCLEOTIDE SEQUENCE</scope>
</reference>
<evidence type="ECO:0000256" key="17">
    <source>
        <dbReference type="ARBA" id="ARBA00067373"/>
    </source>
</evidence>
<keyword evidence="6" id="KW-1003">Cell membrane</keyword>
<evidence type="ECO:0000256" key="18">
    <source>
        <dbReference type="ARBA" id="ARBA00073869"/>
    </source>
</evidence>
<keyword evidence="9 24" id="KW-1133">Transmembrane helix</keyword>
<dbReference type="PROSITE" id="PS50072">
    <property type="entry name" value="CSA_PPIASE_2"/>
    <property type="match status" value="1"/>
</dbReference>
<dbReference type="SUPFAM" id="SSF103473">
    <property type="entry name" value="MFS general substrate transporter"/>
    <property type="match status" value="1"/>
</dbReference>
<evidence type="ECO:0000256" key="13">
    <source>
        <dbReference type="ARBA" id="ARBA00023235"/>
    </source>
</evidence>
<dbReference type="Gene3D" id="1.20.1250.20">
    <property type="entry name" value="MFS general substrate transporter like domains"/>
    <property type="match status" value="1"/>
</dbReference>
<evidence type="ECO:0000256" key="5">
    <source>
        <dbReference type="ARBA" id="ARBA00022448"/>
    </source>
</evidence>
<comment type="subunit">
    <text evidence="16">Associates with the mitochondrial membrane ATP synthase F(1)F(0) ATP synthase; the association is increased by inorganic phosphate (Pi) and decreased by cyclosporin A (CsA). Interacts with ATP5F1B; ATP5PD and ATP5PO. Interacts with SLC25A3; the interaction is impaired by CsA. Interacts with BCL2; the interaction is impaired by CsA. Interacts with TP53; the association implicates preferentially tetrameric TP53, is induced by oxidative stress and is impaired by CsA. Interacts with C1QBP. Interacts with MCUR1. Component of the mitochondrial permeability transition pore complex (mPTPC), at least composed of SPG7, VDAC1 and PPIF. Interacts with SPG7.</text>
</comment>
<accession>A0A8J9ZDA4</accession>
<feature type="transmembrane region" description="Helical" evidence="24">
    <location>
        <begin position="386"/>
        <end position="407"/>
    </location>
</feature>
<evidence type="ECO:0000259" key="25">
    <source>
        <dbReference type="PROSITE" id="PS50072"/>
    </source>
</evidence>
<evidence type="ECO:0000256" key="2">
    <source>
        <dbReference type="ARBA" id="ARBA00004653"/>
    </source>
</evidence>
<dbReference type="GO" id="GO:0006457">
    <property type="term" value="P:protein folding"/>
    <property type="evidence" value="ECO:0007669"/>
    <property type="project" value="InterPro"/>
</dbReference>
<dbReference type="FunFam" id="2.40.100.10:FF:000002">
    <property type="entry name" value="Peptidyl-prolyl cis-trans isomerase"/>
    <property type="match status" value="1"/>
</dbReference>
<feature type="transmembrane region" description="Helical" evidence="24">
    <location>
        <begin position="297"/>
        <end position="318"/>
    </location>
</feature>
<evidence type="ECO:0000256" key="10">
    <source>
        <dbReference type="ARBA" id="ARBA00023034"/>
    </source>
</evidence>
<evidence type="ECO:0000256" key="20">
    <source>
        <dbReference type="ARBA" id="ARBA00078721"/>
    </source>
</evidence>
<feature type="domain" description="PPIase cyclophilin-type" evidence="25">
    <location>
        <begin position="75"/>
        <end position="238"/>
    </location>
</feature>
<dbReference type="GO" id="GO:0000139">
    <property type="term" value="C:Golgi membrane"/>
    <property type="evidence" value="ECO:0007669"/>
    <property type="project" value="UniProtKB-SubCell"/>
</dbReference>
<evidence type="ECO:0000256" key="15">
    <source>
        <dbReference type="ARBA" id="ARBA00059080"/>
    </source>
</evidence>
<feature type="region of interest" description="Disordered" evidence="23">
    <location>
        <begin position="448"/>
        <end position="471"/>
    </location>
</feature>
<evidence type="ECO:0000256" key="4">
    <source>
        <dbReference type="ARBA" id="ARBA00013194"/>
    </source>
</evidence>
<feature type="transmembrane region" description="Helical" evidence="24">
    <location>
        <begin position="258"/>
        <end position="277"/>
    </location>
</feature>
<dbReference type="Gene3D" id="2.40.100.10">
    <property type="entry name" value="Cyclophilin-like"/>
    <property type="match status" value="1"/>
</dbReference>